<name>A0ABP0EL81_9ASCO</name>
<evidence type="ECO:0000256" key="8">
    <source>
        <dbReference type="SAM" id="MobiDB-lite"/>
    </source>
</evidence>
<reference evidence="10 11" key="1">
    <citation type="submission" date="2024-01" db="EMBL/GenBank/DDBJ databases">
        <authorList>
            <consortium name="Genoscope - CEA"/>
            <person name="William W."/>
        </authorList>
    </citation>
    <scope>NUCLEOTIDE SEQUENCE [LARGE SCALE GENOMIC DNA]</scope>
    <source>
        <strain evidence="10 11">29B2s-10</strain>
    </source>
</reference>
<evidence type="ECO:0000256" key="7">
    <source>
        <dbReference type="ARBA" id="ARBA00023180"/>
    </source>
</evidence>
<evidence type="ECO:0000256" key="9">
    <source>
        <dbReference type="SAM" id="SignalP"/>
    </source>
</evidence>
<organism evidence="10 11">
    <name type="scientific">[Candida] anglica</name>
    <dbReference type="NCBI Taxonomy" id="148631"/>
    <lineage>
        <taxon>Eukaryota</taxon>
        <taxon>Fungi</taxon>
        <taxon>Dikarya</taxon>
        <taxon>Ascomycota</taxon>
        <taxon>Saccharomycotina</taxon>
        <taxon>Pichiomycetes</taxon>
        <taxon>Debaryomycetaceae</taxon>
        <taxon>Kurtzmaniella</taxon>
    </lineage>
</organism>
<evidence type="ECO:0000313" key="10">
    <source>
        <dbReference type="EMBL" id="CAK7921783.1"/>
    </source>
</evidence>
<evidence type="ECO:0000256" key="3">
    <source>
        <dbReference type="ARBA" id="ARBA00005798"/>
    </source>
</evidence>
<proteinExistence type="inferred from homology"/>
<comment type="subcellular location">
    <subcellularLocation>
        <location evidence="2">Cell membrane</location>
        <topology evidence="2">Lipid-anchor</topology>
        <topology evidence="2">GPI-anchor</topology>
    </subcellularLocation>
    <subcellularLocation>
        <location evidence="1">Secreted</location>
        <location evidence="1">Cell wall</location>
    </subcellularLocation>
</comment>
<comment type="similarity">
    <text evidence="3">Belongs to the SPS2 family.</text>
</comment>
<evidence type="ECO:0000256" key="1">
    <source>
        <dbReference type="ARBA" id="ARBA00004191"/>
    </source>
</evidence>
<evidence type="ECO:0000256" key="5">
    <source>
        <dbReference type="ARBA" id="ARBA00022525"/>
    </source>
</evidence>
<protein>
    <submittedName>
        <fullName evidence="10">Cell surface GPI-anchored protein ECM33</fullName>
    </submittedName>
</protein>
<dbReference type="Gene3D" id="3.80.20.20">
    <property type="entry name" value="Receptor L-domain"/>
    <property type="match status" value="1"/>
</dbReference>
<dbReference type="Proteomes" id="UP001497600">
    <property type="component" value="Chromosome H"/>
</dbReference>
<accession>A0ABP0EL81</accession>
<feature type="signal peptide" evidence="9">
    <location>
        <begin position="1"/>
        <end position="18"/>
    </location>
</feature>
<keyword evidence="7" id="KW-0325">Glycoprotein</keyword>
<gene>
    <name evidence="10" type="primary">ECM331</name>
    <name evidence="10" type="ORF">CAAN4_H18272</name>
</gene>
<feature type="compositionally biased region" description="Polar residues" evidence="8">
    <location>
        <begin position="360"/>
        <end position="371"/>
    </location>
</feature>
<dbReference type="SUPFAM" id="SSF52058">
    <property type="entry name" value="L domain-like"/>
    <property type="match status" value="2"/>
</dbReference>
<dbReference type="InterPro" id="IPR051648">
    <property type="entry name" value="CWI-Assembly_Regulator"/>
</dbReference>
<keyword evidence="4" id="KW-0134">Cell wall</keyword>
<sequence>MQFRNVLAVAALAGSTLAANTSNNSTLTTATPAVTKACSFSDFTATASDEVAQVAACATAVGDITIYGPAFGNVELTGVEQIYGSLDIINATQAVVLNAPTLQLVSGTLNLDGNTILATLNLAQLTTVGTLVLNALPALEKTGLTAGITSAENITVSDTALISLEGINVYELAIFNVNNNKDIETIDSGLQSVTNLISISYNAEKVDVSLDKLTTANQVYFQSINSLSAANLTSVNDSLTLTSNSIDKIEFKKLTSIGKSLTINKNDNLEELDFPALTKLGGALVISDNSQLSNFDGFPNLTTIAGTVTLDGKFNNGTFDSLNRVSGGFNLTSTGELSCSAFDKANKFTVEGNELCSGAKDSTSSSGTKIASDSSSETGSSSSSSATSTHTSSSKKNDGSSNAASRLTALIASFMAVGVAFY</sequence>
<evidence type="ECO:0000256" key="2">
    <source>
        <dbReference type="ARBA" id="ARBA00004609"/>
    </source>
</evidence>
<dbReference type="EMBL" id="OZ004260">
    <property type="protein sequence ID" value="CAK7921783.1"/>
    <property type="molecule type" value="Genomic_DNA"/>
</dbReference>
<evidence type="ECO:0000256" key="4">
    <source>
        <dbReference type="ARBA" id="ARBA00022512"/>
    </source>
</evidence>
<feature type="compositionally biased region" description="Low complexity" evidence="8">
    <location>
        <begin position="372"/>
        <end position="394"/>
    </location>
</feature>
<evidence type="ECO:0000313" key="11">
    <source>
        <dbReference type="Proteomes" id="UP001497600"/>
    </source>
</evidence>
<keyword evidence="6 9" id="KW-0732">Signal</keyword>
<keyword evidence="5" id="KW-0964">Secreted</keyword>
<dbReference type="PANTHER" id="PTHR31018">
    <property type="entry name" value="SPORULATION-SPECIFIC PROTEIN-RELATED"/>
    <property type="match status" value="1"/>
</dbReference>
<dbReference type="InterPro" id="IPR036941">
    <property type="entry name" value="Rcpt_L-dom_sf"/>
</dbReference>
<keyword evidence="11" id="KW-1185">Reference proteome</keyword>
<feature type="chain" id="PRO_5046925895" evidence="9">
    <location>
        <begin position="19"/>
        <end position="422"/>
    </location>
</feature>
<evidence type="ECO:0000256" key="6">
    <source>
        <dbReference type="ARBA" id="ARBA00022729"/>
    </source>
</evidence>
<dbReference type="PANTHER" id="PTHR31018:SF3">
    <property type="entry name" value="RECEPTOR PROTEIN-TYROSINE KINASE"/>
    <property type="match status" value="1"/>
</dbReference>
<feature type="region of interest" description="Disordered" evidence="8">
    <location>
        <begin position="358"/>
        <end position="402"/>
    </location>
</feature>